<dbReference type="GO" id="GO:0003735">
    <property type="term" value="F:structural constituent of ribosome"/>
    <property type="evidence" value="ECO:0007669"/>
    <property type="project" value="InterPro"/>
</dbReference>
<gene>
    <name evidence="4" type="primary">rpl29</name>
    <name evidence="4" type="ORF">Scana_033</name>
</gene>
<sequence length="64" mass="7614">MSLPKIDEITMLTQGELEDEILNVKKELFRLRLRRGTKQSFKSHQLKHSKHRLAQLLMIKNSQK</sequence>
<geneLocation type="plastid" evidence="4"/>
<organism evidence="4">
    <name type="scientific">Hapterophycus canaliculatus</name>
    <dbReference type="NCBI Taxonomy" id="2567908"/>
    <lineage>
        <taxon>Eukaryota</taxon>
        <taxon>Sar</taxon>
        <taxon>Stramenopiles</taxon>
        <taxon>Ochrophyta</taxon>
        <taxon>PX clade</taxon>
        <taxon>Phaeophyceae</taxon>
        <taxon>Ectocarpales</taxon>
        <taxon>Scytosiphonaceae</taxon>
        <taxon>Hapterophycus</taxon>
    </lineage>
</organism>
<dbReference type="AlphaFoldDB" id="A0A5A4MJ02"/>
<dbReference type="InterPro" id="IPR018254">
    <property type="entry name" value="Ribosomal_uL29_CS"/>
</dbReference>
<dbReference type="PROSITE" id="PS00579">
    <property type="entry name" value="RIBOSOMAL_L29"/>
    <property type="match status" value="1"/>
</dbReference>
<dbReference type="NCBIfam" id="TIGR00012">
    <property type="entry name" value="L29"/>
    <property type="match status" value="1"/>
</dbReference>
<dbReference type="Pfam" id="PF00831">
    <property type="entry name" value="Ribosomal_L29"/>
    <property type="match status" value="1"/>
</dbReference>
<reference evidence="4" key="1">
    <citation type="journal article" date="2020" name="Sci. Rep.">
        <title>Organelle inheritance and genome architecture variation in isogamous brown algae.</title>
        <authorList>
            <person name="Choi J.W."/>
            <person name="Graf L."/>
            <person name="Peters A.F."/>
            <person name="Cock J.M."/>
            <person name="Nishitsuji K."/>
            <person name="Arimoto A."/>
            <person name="Shoguchi E."/>
            <person name="Nagasato C."/>
            <person name="Choi C.G."/>
            <person name="Yoon H.S."/>
        </authorList>
    </citation>
    <scope>NUCLEOTIDE SEQUENCE</scope>
</reference>
<dbReference type="RefSeq" id="YP_009694260.1">
    <property type="nucleotide sequence ID" value="NC_044758.1"/>
</dbReference>
<dbReference type="Gene3D" id="1.10.287.310">
    <property type="match status" value="1"/>
</dbReference>
<protein>
    <submittedName>
        <fullName evidence="4">50S ribosomal protein L29</fullName>
    </submittedName>
</protein>
<comment type="similarity">
    <text evidence="1">Belongs to the universal ribosomal protein uL29 family.</text>
</comment>
<dbReference type="HAMAP" id="MF_00374">
    <property type="entry name" value="Ribosomal_uL29"/>
    <property type="match status" value="1"/>
</dbReference>
<keyword evidence="4" id="KW-0934">Plastid</keyword>
<proteinExistence type="inferred from homology"/>
<dbReference type="GeneID" id="41824961"/>
<evidence type="ECO:0000256" key="1">
    <source>
        <dbReference type="ARBA" id="ARBA00009254"/>
    </source>
</evidence>
<dbReference type="InterPro" id="IPR001854">
    <property type="entry name" value="Ribosomal_uL29"/>
</dbReference>
<keyword evidence="3" id="KW-0687">Ribonucleoprotein</keyword>
<evidence type="ECO:0000256" key="3">
    <source>
        <dbReference type="ARBA" id="ARBA00023274"/>
    </source>
</evidence>
<evidence type="ECO:0000256" key="2">
    <source>
        <dbReference type="ARBA" id="ARBA00022980"/>
    </source>
</evidence>
<dbReference type="GO" id="GO:0006412">
    <property type="term" value="P:translation"/>
    <property type="evidence" value="ECO:0007669"/>
    <property type="project" value="InterPro"/>
</dbReference>
<dbReference type="EMBL" id="MF591718">
    <property type="protein sequence ID" value="AXU40678.1"/>
    <property type="molecule type" value="Genomic_DNA"/>
</dbReference>
<keyword evidence="2 4" id="KW-0689">Ribosomal protein</keyword>
<evidence type="ECO:0000313" key="4">
    <source>
        <dbReference type="EMBL" id="AXU40678.1"/>
    </source>
</evidence>
<dbReference type="GO" id="GO:1990904">
    <property type="term" value="C:ribonucleoprotein complex"/>
    <property type="evidence" value="ECO:0007669"/>
    <property type="project" value="UniProtKB-KW"/>
</dbReference>
<dbReference type="InterPro" id="IPR036049">
    <property type="entry name" value="Ribosomal_uL29_sf"/>
</dbReference>
<accession>A0A5A4MJ02</accession>
<dbReference type="GO" id="GO:0005840">
    <property type="term" value="C:ribosome"/>
    <property type="evidence" value="ECO:0007669"/>
    <property type="project" value="UniProtKB-KW"/>
</dbReference>
<name>A0A5A4MJ02_9PHAE</name>
<dbReference type="SUPFAM" id="SSF46561">
    <property type="entry name" value="Ribosomal protein L29 (L29p)"/>
    <property type="match status" value="1"/>
</dbReference>